<dbReference type="SUPFAM" id="SSF56601">
    <property type="entry name" value="beta-lactamase/transpeptidase-like"/>
    <property type="match status" value="1"/>
</dbReference>
<name>A0A1G6P7J9_9BACT</name>
<dbReference type="InterPro" id="IPR001264">
    <property type="entry name" value="Glyco_trans_51"/>
</dbReference>
<comment type="pathway">
    <text evidence="2">Cell wall biogenesis; peptidoglycan biosynthesis.</text>
</comment>
<dbReference type="SUPFAM" id="SSF53955">
    <property type="entry name" value="Lysozyme-like"/>
    <property type="match status" value="1"/>
</dbReference>
<evidence type="ECO:0000256" key="7">
    <source>
        <dbReference type="ARBA" id="ARBA00022670"/>
    </source>
</evidence>
<dbReference type="GO" id="GO:0009252">
    <property type="term" value="P:peptidoglycan biosynthetic process"/>
    <property type="evidence" value="ECO:0007669"/>
    <property type="project" value="UniProtKB-KW"/>
</dbReference>
<dbReference type="Proteomes" id="UP000199452">
    <property type="component" value="Unassembled WGS sequence"/>
</dbReference>
<comment type="subcellular location">
    <subcellularLocation>
        <location evidence="1">Cell membrane</location>
    </subcellularLocation>
</comment>
<keyword evidence="5" id="KW-1003">Cell membrane</keyword>
<dbReference type="GO" id="GO:0009002">
    <property type="term" value="F:serine-type D-Ala-D-Ala carboxypeptidase activity"/>
    <property type="evidence" value="ECO:0007669"/>
    <property type="project" value="UniProtKB-EC"/>
</dbReference>
<keyword evidence="22" id="KW-1185">Reference proteome</keyword>
<keyword evidence="15" id="KW-0961">Cell wall biogenesis/degradation</keyword>
<keyword evidence="10" id="KW-0378">Hydrolase</keyword>
<dbReference type="InterPro" id="IPR001460">
    <property type="entry name" value="PCN-bd_Tpept"/>
</dbReference>
<evidence type="ECO:0000256" key="17">
    <source>
        <dbReference type="ARBA" id="ARBA00049902"/>
    </source>
</evidence>
<dbReference type="InterPro" id="IPR012338">
    <property type="entry name" value="Beta-lactam/transpept-like"/>
</dbReference>
<dbReference type="GO" id="GO:0006508">
    <property type="term" value="P:proteolysis"/>
    <property type="evidence" value="ECO:0007669"/>
    <property type="project" value="UniProtKB-KW"/>
</dbReference>
<keyword evidence="13 18" id="KW-0472">Membrane</keyword>
<dbReference type="InterPro" id="IPR036950">
    <property type="entry name" value="PBP_transglycosylase"/>
</dbReference>
<evidence type="ECO:0000256" key="3">
    <source>
        <dbReference type="ARBA" id="ARBA00007090"/>
    </source>
</evidence>
<evidence type="ECO:0000256" key="14">
    <source>
        <dbReference type="ARBA" id="ARBA00023268"/>
    </source>
</evidence>
<dbReference type="STRING" id="1640674.SAMN05216323_10499"/>
<dbReference type="AlphaFoldDB" id="A0A1G6P7J9"/>
<reference evidence="21 22" key="1">
    <citation type="submission" date="2016-09" db="EMBL/GenBank/DDBJ databases">
        <authorList>
            <person name="Capua I."/>
            <person name="De Benedictis P."/>
            <person name="Joannis T."/>
            <person name="Lombin L.H."/>
            <person name="Cattoli G."/>
        </authorList>
    </citation>
    <scope>NUCLEOTIDE SEQUENCE [LARGE SCALE GENOMIC DNA]</scope>
    <source>
        <strain evidence="21 22">A7P-90m</strain>
    </source>
</reference>
<dbReference type="GO" id="GO:0008658">
    <property type="term" value="F:penicillin binding"/>
    <property type="evidence" value="ECO:0007669"/>
    <property type="project" value="InterPro"/>
</dbReference>
<accession>A0A1G6P7J9</accession>
<evidence type="ECO:0000256" key="11">
    <source>
        <dbReference type="ARBA" id="ARBA00022960"/>
    </source>
</evidence>
<dbReference type="Gene3D" id="1.10.3810.10">
    <property type="entry name" value="Biosynthetic peptidoglycan transglycosylase-like"/>
    <property type="match status" value="1"/>
</dbReference>
<evidence type="ECO:0000256" key="9">
    <source>
        <dbReference type="ARBA" id="ARBA00022679"/>
    </source>
</evidence>
<comment type="similarity">
    <text evidence="3">In the C-terminal section; belongs to the transpeptidase family.</text>
</comment>
<keyword evidence="14" id="KW-0511">Multifunctional enzyme</keyword>
<dbReference type="PANTHER" id="PTHR32282:SF11">
    <property type="entry name" value="PENICILLIN-BINDING PROTEIN 1B"/>
    <property type="match status" value="1"/>
</dbReference>
<keyword evidence="9" id="KW-0808">Transferase</keyword>
<evidence type="ECO:0000313" key="22">
    <source>
        <dbReference type="Proteomes" id="UP000199452"/>
    </source>
</evidence>
<evidence type="ECO:0000256" key="10">
    <source>
        <dbReference type="ARBA" id="ARBA00022801"/>
    </source>
</evidence>
<protein>
    <submittedName>
        <fullName evidence="21">Penicillin-binding protein 1A</fullName>
    </submittedName>
</protein>
<keyword evidence="18" id="KW-1133">Transmembrane helix</keyword>
<evidence type="ECO:0000256" key="15">
    <source>
        <dbReference type="ARBA" id="ARBA00023316"/>
    </source>
</evidence>
<dbReference type="EMBL" id="FMYP01000049">
    <property type="protein sequence ID" value="SDC75921.1"/>
    <property type="molecule type" value="Genomic_DNA"/>
</dbReference>
<keyword evidence="11" id="KW-0133">Cell shape</keyword>
<comment type="catalytic activity">
    <reaction evidence="16">
        <text>Preferential cleavage: (Ac)2-L-Lys-D-Ala-|-D-Ala. Also transpeptidation of peptidyl-alanyl moieties that are N-acyl substituents of D-alanine.</text>
        <dbReference type="EC" id="3.4.16.4"/>
    </reaction>
</comment>
<evidence type="ECO:0000256" key="13">
    <source>
        <dbReference type="ARBA" id="ARBA00023136"/>
    </source>
</evidence>
<keyword evidence="12" id="KW-0573">Peptidoglycan synthesis</keyword>
<evidence type="ECO:0000256" key="18">
    <source>
        <dbReference type="SAM" id="Phobius"/>
    </source>
</evidence>
<dbReference type="PANTHER" id="PTHR32282">
    <property type="entry name" value="BINDING PROTEIN TRANSPEPTIDASE, PUTATIVE-RELATED"/>
    <property type="match status" value="1"/>
</dbReference>
<keyword evidence="6" id="KW-0121">Carboxypeptidase</keyword>
<dbReference type="InterPro" id="IPR050396">
    <property type="entry name" value="Glycosyltr_51/Transpeptidase"/>
</dbReference>
<dbReference type="GO" id="GO:0005886">
    <property type="term" value="C:plasma membrane"/>
    <property type="evidence" value="ECO:0007669"/>
    <property type="project" value="UniProtKB-SubCell"/>
</dbReference>
<keyword evidence="8" id="KW-0328">Glycosyltransferase</keyword>
<feature type="domain" description="Penicillin-binding protein transpeptidase" evidence="19">
    <location>
        <begin position="518"/>
        <end position="764"/>
    </location>
</feature>
<evidence type="ECO:0000256" key="1">
    <source>
        <dbReference type="ARBA" id="ARBA00004236"/>
    </source>
</evidence>
<feature type="transmembrane region" description="Helical" evidence="18">
    <location>
        <begin position="107"/>
        <end position="133"/>
    </location>
</feature>
<evidence type="ECO:0000256" key="8">
    <source>
        <dbReference type="ARBA" id="ARBA00022676"/>
    </source>
</evidence>
<dbReference type="Pfam" id="PF00912">
    <property type="entry name" value="Transgly"/>
    <property type="match status" value="1"/>
</dbReference>
<sequence>MPHWGTRFFVYTGIPNNHETNSLPIFSTFSQSIYNTIQSTVRKPKLPSYKRKNVLISELSLHKFKDCMLKDKVVALSIRAWVILTKFYHKIKAQFVKAKAYPTYKKVLFYISAFLVFLFTLLLLININFLWLFGSSPWIGDLMNPKMNISSELYSEDGKLLGKYFVENRTPVTYEEINPFLIKTLIATEDIRFYHHIGVDFKGTFAAISSTLQGDRRGGSTITQQLVKNLFKTRADYSKGLLGYIPGVNVFIYKIKEWSTALQIELFYNKQEILTLYFNTVSFGSNTHGIKTAATTFFKKSPAALSMQECALLIGMLKAPSSYSPIRHPKRALERRNVVFDQLEKYKYITTMQHDSLVKLPITLNFNTDENNDGNASYVRNAVNNFLRDWLKENDIDLYSDGLIIHTTINSSMQKYAEEAMAKQMKMLQRRFYDHWQGKNPWADEKGVDIPNFIEDAAKQTSRYKTLAKHFDNNPDSIDRHMNLPSRMRVFTWNGEKDTTFSPMDSIRYYKKILHAGLVSMEPNEGYIRAWVGDINYEYFKFDHVKQSRRQPGSLFKAYVYAAAMNAGYGPCDQMTDQPVTINYVENGVDKSWSPNNADCAFSGKTMTLKYAFAKSINSIAVQLTQKVSPKTVIEYAHKMGITTPLVEVPSVGLGSSDVSLYEIVNSYCTMTNGGFKVEPILVTKIENNKGEVIFEAKPKKTQVLTPVTAFYMLELLKAGLTEYGATTQALFGYNLFRGNTMDFGGKTGTSSNQSDGWFIGVSPNLVTGTWVGAEARAIHFKTTATGEGCKTALPIYGYYMEKVVKDDKFPQYRGRFPKVKLDIPKDYSCHTRYVPKDTTAVLSDSTLVDSLTVQ</sequence>
<evidence type="ECO:0000259" key="19">
    <source>
        <dbReference type="Pfam" id="PF00905"/>
    </source>
</evidence>
<dbReference type="GO" id="GO:0008955">
    <property type="term" value="F:peptidoglycan glycosyltransferase activity"/>
    <property type="evidence" value="ECO:0007669"/>
    <property type="project" value="UniProtKB-EC"/>
</dbReference>
<evidence type="ECO:0000313" key="21">
    <source>
        <dbReference type="EMBL" id="SDC75921.1"/>
    </source>
</evidence>
<evidence type="ECO:0000256" key="6">
    <source>
        <dbReference type="ARBA" id="ARBA00022645"/>
    </source>
</evidence>
<evidence type="ECO:0000256" key="5">
    <source>
        <dbReference type="ARBA" id="ARBA00022475"/>
    </source>
</evidence>
<evidence type="ECO:0000256" key="16">
    <source>
        <dbReference type="ARBA" id="ARBA00034000"/>
    </source>
</evidence>
<evidence type="ECO:0000256" key="12">
    <source>
        <dbReference type="ARBA" id="ARBA00022984"/>
    </source>
</evidence>
<proteinExistence type="inferred from homology"/>
<dbReference type="Pfam" id="PF00905">
    <property type="entry name" value="Transpeptidase"/>
    <property type="match status" value="1"/>
</dbReference>
<keyword evidence="7" id="KW-0645">Protease</keyword>
<dbReference type="InterPro" id="IPR023346">
    <property type="entry name" value="Lysozyme-like_dom_sf"/>
</dbReference>
<dbReference type="GO" id="GO:0030288">
    <property type="term" value="C:outer membrane-bounded periplasmic space"/>
    <property type="evidence" value="ECO:0007669"/>
    <property type="project" value="TreeGrafter"/>
</dbReference>
<comment type="catalytic activity">
    <reaction evidence="17">
        <text>[GlcNAc-(1-&gt;4)-Mur2Ac(oyl-L-Ala-gamma-D-Glu-L-Lys-D-Ala-D-Ala)](n)-di-trans,octa-cis-undecaprenyl diphosphate + beta-D-GlcNAc-(1-&gt;4)-Mur2Ac(oyl-L-Ala-gamma-D-Glu-L-Lys-D-Ala-D-Ala)-di-trans,octa-cis-undecaprenyl diphosphate = [GlcNAc-(1-&gt;4)-Mur2Ac(oyl-L-Ala-gamma-D-Glu-L-Lys-D-Ala-D-Ala)](n+1)-di-trans,octa-cis-undecaprenyl diphosphate + di-trans,octa-cis-undecaprenyl diphosphate + H(+)</text>
        <dbReference type="Rhea" id="RHEA:23708"/>
        <dbReference type="Rhea" id="RHEA-COMP:9602"/>
        <dbReference type="Rhea" id="RHEA-COMP:9603"/>
        <dbReference type="ChEBI" id="CHEBI:15378"/>
        <dbReference type="ChEBI" id="CHEBI:58405"/>
        <dbReference type="ChEBI" id="CHEBI:60033"/>
        <dbReference type="ChEBI" id="CHEBI:78435"/>
        <dbReference type="EC" id="2.4.99.28"/>
    </reaction>
</comment>
<dbReference type="GO" id="GO:0071555">
    <property type="term" value="P:cell wall organization"/>
    <property type="evidence" value="ECO:0007669"/>
    <property type="project" value="UniProtKB-KW"/>
</dbReference>
<comment type="similarity">
    <text evidence="4">In the N-terminal section; belongs to the glycosyltransferase 51 family.</text>
</comment>
<evidence type="ECO:0000256" key="4">
    <source>
        <dbReference type="ARBA" id="ARBA00007739"/>
    </source>
</evidence>
<keyword evidence="18" id="KW-0812">Transmembrane</keyword>
<gene>
    <name evidence="21" type="ORF">SAMN05216323_10499</name>
</gene>
<dbReference type="Gene3D" id="3.40.710.10">
    <property type="entry name" value="DD-peptidase/beta-lactamase superfamily"/>
    <property type="match status" value="2"/>
</dbReference>
<dbReference type="GO" id="GO:0008360">
    <property type="term" value="P:regulation of cell shape"/>
    <property type="evidence" value="ECO:0007669"/>
    <property type="project" value="UniProtKB-KW"/>
</dbReference>
<organism evidence="21 22">
    <name type="scientific">Williamwhitmania taraxaci</name>
    <dbReference type="NCBI Taxonomy" id="1640674"/>
    <lineage>
        <taxon>Bacteria</taxon>
        <taxon>Pseudomonadati</taxon>
        <taxon>Bacteroidota</taxon>
        <taxon>Bacteroidia</taxon>
        <taxon>Bacteroidales</taxon>
        <taxon>Williamwhitmaniaceae</taxon>
        <taxon>Williamwhitmania</taxon>
    </lineage>
</organism>
<evidence type="ECO:0000256" key="2">
    <source>
        <dbReference type="ARBA" id="ARBA00004752"/>
    </source>
</evidence>
<evidence type="ECO:0000259" key="20">
    <source>
        <dbReference type="Pfam" id="PF00912"/>
    </source>
</evidence>
<feature type="domain" description="Glycosyl transferase family 51" evidence="20">
    <location>
        <begin position="158"/>
        <end position="343"/>
    </location>
</feature>